<evidence type="ECO:0000313" key="5">
    <source>
        <dbReference type="EMBL" id="CAA9432646.1"/>
    </source>
</evidence>
<feature type="region of interest" description="Disordered" evidence="3">
    <location>
        <begin position="204"/>
        <end position="239"/>
    </location>
</feature>
<evidence type="ECO:0000256" key="3">
    <source>
        <dbReference type="SAM" id="MobiDB-lite"/>
    </source>
</evidence>
<dbReference type="GO" id="GO:0018845">
    <property type="term" value="F:2-hydroxychromene-2-carboxylate isomerase activity"/>
    <property type="evidence" value="ECO:0007669"/>
    <property type="project" value="UniProtKB-UniRule"/>
</dbReference>
<dbReference type="GO" id="GO:0016491">
    <property type="term" value="F:oxidoreductase activity"/>
    <property type="evidence" value="ECO:0007669"/>
    <property type="project" value="InterPro"/>
</dbReference>
<dbReference type="AlphaFoldDB" id="A0A6J4Q5F9"/>
<dbReference type="PIRSF" id="PIRSF006386">
    <property type="entry name" value="HCCAis_GSTk"/>
    <property type="match status" value="1"/>
</dbReference>
<gene>
    <name evidence="5" type="ORF">AVDCRST_MAG66-3797</name>
</gene>
<feature type="active site" description="Nucleophile" evidence="2">
    <location>
        <position position="14"/>
    </location>
</feature>
<dbReference type="PANTHER" id="PTHR42943:SF2">
    <property type="entry name" value="GLUTATHIONE S-TRANSFERASE KAPPA 1"/>
    <property type="match status" value="1"/>
</dbReference>
<dbReference type="EMBL" id="CADCUS010000488">
    <property type="protein sequence ID" value="CAA9432646.1"/>
    <property type="molecule type" value="Genomic_DNA"/>
</dbReference>
<sequence>MSRGNPRVHFSFRSPFSWIALTRLGRLVPGFEDRVEMLPYYDPDERTAADLAARGAEFHYQPMSKAKHLYILFDVRRQAQREGLTMSWPVDRDPWWELPHLAWLRAVELGRGPQFRAALTAARWERGEDVCLPETVRAAAGHVGLPADELAAAAHDPRLREGGTDALVRAYEDDVFGVPYFRIGRHRFWGLDRVDDFAAELTGRRVGEERESPNGQHEPPAAVREAVGAYDNDTAGGCG</sequence>
<keyword evidence="1 5" id="KW-0413">Isomerase</keyword>
<comment type="catalytic activity">
    <reaction evidence="1">
        <text>2-hydroxychromene-2-carboxylate = (3E)-4-(2-hydroxyphenyl)-2-oxobut-3-enoate</text>
        <dbReference type="Rhea" id="RHEA:27401"/>
        <dbReference type="ChEBI" id="CHEBI:59350"/>
        <dbReference type="ChEBI" id="CHEBI:59353"/>
        <dbReference type="EC" id="5.99.1.4"/>
    </reaction>
</comment>
<dbReference type="InterPro" id="IPR014440">
    <property type="entry name" value="HCCAis_GSTk"/>
</dbReference>
<protein>
    <recommendedName>
        <fullName evidence="1">2-hydroxychromene-2-carboxylate isomerase</fullName>
        <ecNumber evidence="1">5.99.1.4</ecNumber>
    </recommendedName>
</protein>
<dbReference type="InterPro" id="IPR036249">
    <property type="entry name" value="Thioredoxin-like_sf"/>
</dbReference>
<comment type="similarity">
    <text evidence="1">Belongs to the GST superfamily. NadH family.</text>
</comment>
<evidence type="ECO:0000256" key="2">
    <source>
        <dbReference type="PIRSR" id="PIRSR006386-1"/>
    </source>
</evidence>
<dbReference type="SUPFAM" id="SSF52833">
    <property type="entry name" value="Thioredoxin-like"/>
    <property type="match status" value="1"/>
</dbReference>
<reference evidence="5" key="1">
    <citation type="submission" date="2020-02" db="EMBL/GenBank/DDBJ databases">
        <authorList>
            <person name="Meier V. D."/>
        </authorList>
    </citation>
    <scope>NUCLEOTIDE SEQUENCE</scope>
    <source>
        <strain evidence="5">AVDCRST_MAG66</strain>
    </source>
</reference>
<dbReference type="Gene3D" id="3.40.30.10">
    <property type="entry name" value="Glutaredoxin"/>
    <property type="match status" value="1"/>
</dbReference>
<accession>A0A6J4Q5F9</accession>
<evidence type="ECO:0000256" key="1">
    <source>
        <dbReference type="PIRNR" id="PIRNR006386"/>
    </source>
</evidence>
<evidence type="ECO:0000259" key="4">
    <source>
        <dbReference type="Pfam" id="PF01323"/>
    </source>
</evidence>
<organism evidence="5">
    <name type="scientific">uncultured Pseudonocardia sp</name>
    <dbReference type="NCBI Taxonomy" id="211455"/>
    <lineage>
        <taxon>Bacteria</taxon>
        <taxon>Bacillati</taxon>
        <taxon>Actinomycetota</taxon>
        <taxon>Actinomycetes</taxon>
        <taxon>Pseudonocardiales</taxon>
        <taxon>Pseudonocardiaceae</taxon>
        <taxon>Pseudonocardia</taxon>
        <taxon>environmental samples</taxon>
    </lineage>
</organism>
<name>A0A6J4Q5F9_9PSEU</name>
<proteinExistence type="inferred from homology"/>
<dbReference type="PANTHER" id="PTHR42943">
    <property type="entry name" value="GLUTATHIONE S-TRANSFERASE KAPPA"/>
    <property type="match status" value="1"/>
</dbReference>
<dbReference type="Pfam" id="PF01323">
    <property type="entry name" value="DSBA"/>
    <property type="match status" value="1"/>
</dbReference>
<dbReference type="EC" id="5.99.1.4" evidence="1"/>
<feature type="domain" description="DSBA-like thioredoxin" evidence="4">
    <location>
        <begin position="9"/>
        <end position="201"/>
    </location>
</feature>
<dbReference type="InterPro" id="IPR001853">
    <property type="entry name" value="DSBA-like_thioredoxin_dom"/>
</dbReference>
<dbReference type="InterPro" id="IPR051924">
    <property type="entry name" value="GST_Kappa/NadH"/>
</dbReference>